<dbReference type="SUPFAM" id="SSF57850">
    <property type="entry name" value="RING/U-box"/>
    <property type="match status" value="1"/>
</dbReference>
<dbReference type="PROSITE" id="PS50089">
    <property type="entry name" value="ZF_RING_2"/>
    <property type="match status" value="1"/>
</dbReference>
<dbReference type="InterPro" id="IPR051031">
    <property type="entry name" value="RING-box_E3_Ubiquitin_Ligase"/>
</dbReference>
<keyword evidence="7 11" id="KW-0863">Zinc-finger</keyword>
<keyword evidence="6" id="KW-0479">Metal-binding</keyword>
<comment type="subcellular location">
    <subcellularLocation>
        <location evidence="2">Cytoplasm</location>
    </subcellularLocation>
    <subcellularLocation>
        <location evidence="1">Nucleus</location>
    </subcellularLocation>
</comment>
<reference evidence="13 14" key="1">
    <citation type="journal article" date="2015" name="Environ. Microbiol.">
        <title>Genome analyses suggest the presence of polyploidy and recent human-driven expansions in eight global populations of the honeybee pathogen Nosema ceranae.</title>
        <authorList>
            <person name="Pelin A."/>
            <person name="Selman M."/>
            <person name="Aris-Brosou S."/>
            <person name="Farinelli L."/>
            <person name="Corradi N."/>
        </authorList>
    </citation>
    <scope>NUCLEOTIDE SEQUENCE [LARGE SCALE GENOMIC DNA]</scope>
    <source>
        <strain evidence="13 14">PA08 1199</strain>
    </source>
</reference>
<dbReference type="PANTHER" id="PTHR11210">
    <property type="entry name" value="RING BOX"/>
    <property type="match status" value="1"/>
</dbReference>
<evidence type="ECO:0000256" key="7">
    <source>
        <dbReference type="ARBA" id="ARBA00022771"/>
    </source>
</evidence>
<dbReference type="GO" id="GO:0031463">
    <property type="term" value="C:Cul3-RING ubiquitin ligase complex"/>
    <property type="evidence" value="ECO:0007669"/>
    <property type="project" value="UniProtKB-ARBA"/>
</dbReference>
<dbReference type="GO" id="GO:0005634">
    <property type="term" value="C:nucleus"/>
    <property type="evidence" value="ECO:0007669"/>
    <property type="project" value="UniProtKB-SubCell"/>
</dbReference>
<dbReference type="EMBL" id="JPQZ01000078">
    <property type="protein sequence ID" value="KKO74378.1"/>
    <property type="molecule type" value="Genomic_DNA"/>
</dbReference>
<comment type="pathway">
    <text evidence="3">Protein modification; protein ubiquitination.</text>
</comment>
<evidence type="ECO:0000313" key="14">
    <source>
        <dbReference type="Proteomes" id="UP000034350"/>
    </source>
</evidence>
<evidence type="ECO:0000256" key="5">
    <source>
        <dbReference type="ARBA" id="ARBA00022490"/>
    </source>
</evidence>
<keyword evidence="10" id="KW-0539">Nucleus</keyword>
<evidence type="ECO:0000313" key="13">
    <source>
        <dbReference type="EMBL" id="KKO74378.1"/>
    </source>
</evidence>
<evidence type="ECO:0000256" key="8">
    <source>
        <dbReference type="ARBA" id="ARBA00022786"/>
    </source>
</evidence>
<proteinExistence type="inferred from homology"/>
<evidence type="ECO:0000256" key="9">
    <source>
        <dbReference type="ARBA" id="ARBA00022833"/>
    </source>
</evidence>
<protein>
    <submittedName>
        <fullName evidence="13">Ring-box protein 1</fullName>
    </submittedName>
</protein>
<evidence type="ECO:0000256" key="11">
    <source>
        <dbReference type="PROSITE-ProRule" id="PRU00175"/>
    </source>
</evidence>
<dbReference type="InterPro" id="IPR024766">
    <property type="entry name" value="Znf_RING_H2"/>
</dbReference>
<organism evidence="13 14">
    <name type="scientific">Vairimorpha ceranae</name>
    <dbReference type="NCBI Taxonomy" id="40302"/>
    <lineage>
        <taxon>Eukaryota</taxon>
        <taxon>Fungi</taxon>
        <taxon>Fungi incertae sedis</taxon>
        <taxon>Microsporidia</taxon>
        <taxon>Nosematidae</taxon>
        <taxon>Vairimorpha</taxon>
    </lineage>
</organism>
<name>A0A0F9WMZ5_9MICR</name>
<evidence type="ECO:0000256" key="2">
    <source>
        <dbReference type="ARBA" id="ARBA00004496"/>
    </source>
</evidence>
<dbReference type="OrthoDB" id="8962942at2759"/>
<dbReference type="RefSeq" id="XP_024330120.1">
    <property type="nucleotide sequence ID" value="XM_024476400.1"/>
</dbReference>
<dbReference type="Proteomes" id="UP000034350">
    <property type="component" value="Unassembled WGS sequence"/>
</dbReference>
<comment type="similarity">
    <text evidence="4">Belongs to the RING-box family.</text>
</comment>
<dbReference type="AlphaFoldDB" id="A0A0F9WMZ5"/>
<accession>A0A0F9WMZ5</accession>
<dbReference type="InterPro" id="IPR001841">
    <property type="entry name" value="Znf_RING"/>
</dbReference>
<evidence type="ECO:0000259" key="12">
    <source>
        <dbReference type="PROSITE" id="PS50089"/>
    </source>
</evidence>
<dbReference type="FunFam" id="3.30.40.10:FF:000273">
    <property type="entry name" value="E3 ubiquitin-protein ligase RBX1"/>
    <property type="match status" value="1"/>
</dbReference>
<gene>
    <name evidence="13" type="ORF">AAJ76_780007024</name>
</gene>
<evidence type="ECO:0000256" key="1">
    <source>
        <dbReference type="ARBA" id="ARBA00004123"/>
    </source>
</evidence>
<comment type="caution">
    <text evidence="13">The sequence shown here is derived from an EMBL/GenBank/DDBJ whole genome shotgun (WGS) entry which is preliminary data.</text>
</comment>
<dbReference type="Pfam" id="PF12678">
    <property type="entry name" value="zf-rbx1"/>
    <property type="match status" value="1"/>
</dbReference>
<keyword evidence="9" id="KW-0862">Zinc</keyword>
<dbReference type="VEuPathDB" id="MicrosporidiaDB:NCER_101168"/>
<evidence type="ECO:0000256" key="3">
    <source>
        <dbReference type="ARBA" id="ARBA00004906"/>
    </source>
</evidence>
<evidence type="ECO:0000256" key="4">
    <source>
        <dbReference type="ARBA" id="ARBA00009273"/>
    </source>
</evidence>
<dbReference type="GeneID" id="36321353"/>
<keyword evidence="8" id="KW-0833">Ubl conjugation pathway</keyword>
<dbReference type="Gene3D" id="3.30.40.10">
    <property type="entry name" value="Zinc/RING finger domain, C3HC4 (zinc finger)"/>
    <property type="match status" value="1"/>
</dbReference>
<evidence type="ECO:0000256" key="10">
    <source>
        <dbReference type="ARBA" id="ARBA00023242"/>
    </source>
</evidence>
<dbReference type="GO" id="GO:0005737">
    <property type="term" value="C:cytoplasm"/>
    <property type="evidence" value="ECO:0007669"/>
    <property type="project" value="UniProtKB-SubCell"/>
</dbReference>
<dbReference type="VEuPathDB" id="MicrosporidiaDB:AAJ76_780007024"/>
<dbReference type="InterPro" id="IPR013083">
    <property type="entry name" value="Znf_RING/FYVE/PHD"/>
</dbReference>
<dbReference type="GO" id="GO:0008270">
    <property type="term" value="F:zinc ion binding"/>
    <property type="evidence" value="ECO:0007669"/>
    <property type="project" value="UniProtKB-KW"/>
</dbReference>
<keyword evidence="5" id="KW-0963">Cytoplasm</keyword>
<keyword evidence="14" id="KW-1185">Reference proteome</keyword>
<sequence length="104" mass="12113">MKDKQIIKLKKWNLVGLWSLDMQVETCAICRNHIMDSCVECQNGLLNEEACSVSWGTCNHAFHSHCISRWLISKNVCPLDTKPWVYYQPKQDTSDSTLNVKYYQ</sequence>
<feature type="domain" description="RING-type" evidence="12">
    <location>
        <begin position="38"/>
        <end position="81"/>
    </location>
</feature>
<dbReference type="VEuPathDB" id="MicrosporidiaDB:G9O61_00g007670"/>
<evidence type="ECO:0000256" key="6">
    <source>
        <dbReference type="ARBA" id="ARBA00022723"/>
    </source>
</evidence>